<dbReference type="PROSITE" id="PS51077">
    <property type="entry name" value="HTH_ICLR"/>
    <property type="match status" value="1"/>
</dbReference>
<evidence type="ECO:0000259" key="5">
    <source>
        <dbReference type="PROSITE" id="PS51078"/>
    </source>
</evidence>
<feature type="domain" description="HTH iclR-type" evidence="4">
    <location>
        <begin position="9"/>
        <end position="71"/>
    </location>
</feature>
<name>A0A0M6YIL5_9RHOB</name>
<dbReference type="AlphaFoldDB" id="A0A0M6YIL5"/>
<dbReference type="SUPFAM" id="SSF55781">
    <property type="entry name" value="GAF domain-like"/>
    <property type="match status" value="1"/>
</dbReference>
<dbReference type="GO" id="GO:0045892">
    <property type="term" value="P:negative regulation of DNA-templated transcription"/>
    <property type="evidence" value="ECO:0007669"/>
    <property type="project" value="TreeGrafter"/>
</dbReference>
<dbReference type="InterPro" id="IPR036388">
    <property type="entry name" value="WH-like_DNA-bd_sf"/>
</dbReference>
<evidence type="ECO:0000313" key="6">
    <source>
        <dbReference type="EMBL" id="CTQ49117.1"/>
    </source>
</evidence>
<evidence type="ECO:0000256" key="3">
    <source>
        <dbReference type="ARBA" id="ARBA00023163"/>
    </source>
</evidence>
<dbReference type="Gene3D" id="3.30.450.40">
    <property type="match status" value="1"/>
</dbReference>
<dbReference type="PANTHER" id="PTHR30136:SF24">
    <property type="entry name" value="HTH-TYPE TRANSCRIPTIONAL REPRESSOR ALLR"/>
    <property type="match status" value="1"/>
</dbReference>
<dbReference type="Pfam" id="PF01614">
    <property type="entry name" value="IclR_C"/>
    <property type="match status" value="1"/>
</dbReference>
<dbReference type="EMBL" id="CXSU01000011">
    <property type="protein sequence ID" value="CTQ49117.1"/>
    <property type="molecule type" value="Genomic_DNA"/>
</dbReference>
<proteinExistence type="predicted"/>
<keyword evidence="3" id="KW-0804">Transcription</keyword>
<dbReference type="Pfam" id="PF09339">
    <property type="entry name" value="HTH_IclR"/>
    <property type="match status" value="1"/>
</dbReference>
<dbReference type="InterPro" id="IPR036390">
    <property type="entry name" value="WH_DNA-bd_sf"/>
</dbReference>
<dbReference type="RefSeq" id="WP_055083487.1">
    <property type="nucleotide sequence ID" value="NZ_CXSU01000011.1"/>
</dbReference>
<accession>A0A0M6YIL5</accession>
<keyword evidence="1" id="KW-0805">Transcription regulation</keyword>
<gene>
    <name evidence="6" type="primary">kdgR_2</name>
    <name evidence="6" type="ORF">JDO7802_01127</name>
</gene>
<reference evidence="6 7" key="1">
    <citation type="submission" date="2015-07" db="EMBL/GenBank/DDBJ databases">
        <authorList>
            <person name="Noorani M."/>
        </authorList>
    </citation>
    <scope>NUCLEOTIDE SEQUENCE [LARGE SCALE GENOMIC DNA]</scope>
    <source>
        <strain evidence="6 7">CECT 7802</strain>
    </source>
</reference>
<dbReference type="Proteomes" id="UP000049222">
    <property type="component" value="Unassembled WGS sequence"/>
</dbReference>
<protein>
    <submittedName>
        <fullName evidence="6">Transcriptional regulator KdgR</fullName>
    </submittedName>
</protein>
<dbReference type="PROSITE" id="PS51078">
    <property type="entry name" value="ICLR_ED"/>
    <property type="match status" value="1"/>
</dbReference>
<dbReference type="InterPro" id="IPR014757">
    <property type="entry name" value="Tscrpt_reg_IclR_C"/>
</dbReference>
<dbReference type="SUPFAM" id="SSF46785">
    <property type="entry name" value="Winged helix' DNA-binding domain"/>
    <property type="match status" value="1"/>
</dbReference>
<dbReference type="GO" id="GO:0003700">
    <property type="term" value="F:DNA-binding transcription factor activity"/>
    <property type="evidence" value="ECO:0007669"/>
    <property type="project" value="TreeGrafter"/>
</dbReference>
<dbReference type="InterPro" id="IPR029016">
    <property type="entry name" value="GAF-like_dom_sf"/>
</dbReference>
<dbReference type="InterPro" id="IPR050707">
    <property type="entry name" value="HTH_MetabolicPath_Reg"/>
</dbReference>
<dbReference type="InterPro" id="IPR005471">
    <property type="entry name" value="Tscrpt_reg_IclR_N"/>
</dbReference>
<evidence type="ECO:0000313" key="7">
    <source>
        <dbReference type="Proteomes" id="UP000049222"/>
    </source>
</evidence>
<dbReference type="OrthoDB" id="6057486at2"/>
<organism evidence="6 7">
    <name type="scientific">Jannaschia donghaensis</name>
    <dbReference type="NCBI Taxonomy" id="420998"/>
    <lineage>
        <taxon>Bacteria</taxon>
        <taxon>Pseudomonadati</taxon>
        <taxon>Pseudomonadota</taxon>
        <taxon>Alphaproteobacteria</taxon>
        <taxon>Rhodobacterales</taxon>
        <taxon>Roseobacteraceae</taxon>
        <taxon>Jannaschia</taxon>
    </lineage>
</organism>
<dbReference type="PANTHER" id="PTHR30136">
    <property type="entry name" value="HELIX-TURN-HELIX TRANSCRIPTIONAL REGULATOR, ICLR FAMILY"/>
    <property type="match status" value="1"/>
</dbReference>
<sequence length="258" mass="28532">MDGQRNDPIPTNLRLLLVLEEVARAGEPVTPTTVNETLGLPKPTIHRLFSTLVEEGFLQRDIGGRAYLPGRRLRGLAGGVLSSSRTRAARQAILTRLSTQIGETCNIAIPDGDSMTYLERVETEWPLRIQLPTGTRVPFYCTASGKMFLSTMAQRELDSYLDATELERRAPGTYTTRSDLLAAIDRTRARGYATDRGEFMKDMIAVAVPIEDQNGRLLATLSFHAPTVRIDLERALGYLPLLKDAARQLSAMVRTTGD</sequence>
<feature type="domain" description="IclR-ED" evidence="5">
    <location>
        <begin position="72"/>
        <end position="255"/>
    </location>
</feature>
<dbReference type="Gene3D" id="1.10.10.10">
    <property type="entry name" value="Winged helix-like DNA-binding domain superfamily/Winged helix DNA-binding domain"/>
    <property type="match status" value="1"/>
</dbReference>
<evidence type="ECO:0000256" key="2">
    <source>
        <dbReference type="ARBA" id="ARBA00023125"/>
    </source>
</evidence>
<evidence type="ECO:0000259" key="4">
    <source>
        <dbReference type="PROSITE" id="PS51077"/>
    </source>
</evidence>
<dbReference type="STRING" id="420998.JDO7802_01127"/>
<keyword evidence="2" id="KW-0238">DNA-binding</keyword>
<keyword evidence="7" id="KW-1185">Reference proteome</keyword>
<dbReference type="GO" id="GO:0003677">
    <property type="term" value="F:DNA binding"/>
    <property type="evidence" value="ECO:0007669"/>
    <property type="project" value="UniProtKB-KW"/>
</dbReference>
<dbReference type="SMART" id="SM00346">
    <property type="entry name" value="HTH_ICLR"/>
    <property type="match status" value="1"/>
</dbReference>
<evidence type="ECO:0000256" key="1">
    <source>
        <dbReference type="ARBA" id="ARBA00023015"/>
    </source>
</evidence>